<keyword evidence="1" id="KW-0106">Calcium</keyword>
<gene>
    <name evidence="3" type="ORF">CBRE1094_LOCUS35642</name>
</gene>
<dbReference type="SUPFAM" id="SSF47473">
    <property type="entry name" value="EF-hand"/>
    <property type="match status" value="1"/>
</dbReference>
<evidence type="ECO:0000256" key="1">
    <source>
        <dbReference type="ARBA" id="ARBA00022837"/>
    </source>
</evidence>
<evidence type="ECO:0000259" key="2">
    <source>
        <dbReference type="PROSITE" id="PS50222"/>
    </source>
</evidence>
<dbReference type="AlphaFoldDB" id="A0A7S2N782"/>
<dbReference type="Pfam" id="PF13499">
    <property type="entry name" value="EF-hand_7"/>
    <property type="match status" value="1"/>
</dbReference>
<organism evidence="3">
    <name type="scientific">Haptolina brevifila</name>
    <dbReference type="NCBI Taxonomy" id="156173"/>
    <lineage>
        <taxon>Eukaryota</taxon>
        <taxon>Haptista</taxon>
        <taxon>Haptophyta</taxon>
        <taxon>Prymnesiophyceae</taxon>
        <taxon>Prymnesiales</taxon>
        <taxon>Prymnesiaceae</taxon>
        <taxon>Haptolina</taxon>
    </lineage>
</organism>
<protein>
    <recommendedName>
        <fullName evidence="2">EF-hand domain-containing protein</fullName>
    </recommendedName>
</protein>
<dbReference type="PROSITE" id="PS50222">
    <property type="entry name" value="EF_HAND_2"/>
    <property type="match status" value="2"/>
</dbReference>
<dbReference type="Gene3D" id="1.10.238.10">
    <property type="entry name" value="EF-hand"/>
    <property type="match status" value="2"/>
</dbReference>
<dbReference type="InterPro" id="IPR018247">
    <property type="entry name" value="EF_Hand_1_Ca_BS"/>
</dbReference>
<name>A0A7S2N782_9EUKA</name>
<dbReference type="SMART" id="SM00054">
    <property type="entry name" value="EFh"/>
    <property type="match status" value="2"/>
</dbReference>
<dbReference type="InterPro" id="IPR011992">
    <property type="entry name" value="EF-hand-dom_pair"/>
</dbReference>
<proteinExistence type="predicted"/>
<dbReference type="EMBL" id="HBGU01065389">
    <property type="protein sequence ID" value="CAD9524447.1"/>
    <property type="molecule type" value="Transcribed_RNA"/>
</dbReference>
<accession>A0A7S2N782</accession>
<feature type="domain" description="EF-hand" evidence="2">
    <location>
        <begin position="32"/>
        <end position="67"/>
    </location>
</feature>
<dbReference type="InterPro" id="IPR002048">
    <property type="entry name" value="EF_hand_dom"/>
</dbReference>
<reference evidence="3" key="1">
    <citation type="submission" date="2021-01" db="EMBL/GenBank/DDBJ databases">
        <authorList>
            <person name="Corre E."/>
            <person name="Pelletier E."/>
            <person name="Niang G."/>
            <person name="Scheremetjew M."/>
            <person name="Finn R."/>
            <person name="Kale V."/>
            <person name="Holt S."/>
            <person name="Cochrane G."/>
            <person name="Meng A."/>
            <person name="Brown T."/>
            <person name="Cohen L."/>
        </authorList>
    </citation>
    <scope>NUCLEOTIDE SEQUENCE</scope>
    <source>
        <strain evidence="3">UTEX LB 985</strain>
    </source>
</reference>
<dbReference type="GO" id="GO:0005509">
    <property type="term" value="F:calcium ion binding"/>
    <property type="evidence" value="ECO:0007669"/>
    <property type="project" value="InterPro"/>
</dbReference>
<dbReference type="PROSITE" id="PS00018">
    <property type="entry name" value="EF_HAND_1"/>
    <property type="match status" value="2"/>
</dbReference>
<evidence type="ECO:0000313" key="3">
    <source>
        <dbReference type="EMBL" id="CAD9524447.1"/>
    </source>
</evidence>
<sequence>MDRSQIAEVAVATLDELSTAGWFLEADPGEMALRTKLRPLFDAADKDGSGSVSVEEVDQMAQKLKIEIKPAELRRLVTEADADGSGELEFEEIVAVLKKQMAGERVKSQAEKEEGRKKKGTSMATLFNVEVVEEDDGGMASMVIHEFIHAIIRMAWECYPVAGTGIGRRLSMLLERALLPGSAHILDGVDPMEEELNSKRVQAVTRYYSEQLLDIFAVFAATDMSLTAQAHMETMSFAELVFLMKQSGLLDGNLSVAKVSEIFAQVNAQATDTGEKDDDAEELSFGEFKNAICRCANAKIPIDLRGDPPEPFEYTWQAFLQVLFLPRMKKVASDMRKGVAKKTL</sequence>
<feature type="domain" description="EF-hand" evidence="2">
    <location>
        <begin position="68"/>
        <end position="103"/>
    </location>
</feature>